<dbReference type="KEGG" id="esc:Entcl_3706"/>
<evidence type="ECO:0000313" key="1">
    <source>
        <dbReference type="EMBL" id="ADO49947.1"/>
    </source>
</evidence>
<dbReference type="Proteomes" id="UP000006872">
    <property type="component" value="Chromosome"/>
</dbReference>
<dbReference type="HOGENOM" id="CLU_3183435_0_0_6"/>
<accession>E3GAN6</accession>
<reference evidence="1 2" key="2">
    <citation type="journal article" date="2011" name="Stand. Genomic Sci.">
        <title>Complete genome sequence of 'Enterobacter lignolyticus' SCF1.</title>
        <authorList>
            <person name="Deangelis K.M."/>
            <person name="D'Haeseleer P."/>
            <person name="Chivian D."/>
            <person name="Fortney J.L."/>
            <person name="Khudyakov J."/>
            <person name="Simmons B."/>
            <person name="Woo H."/>
            <person name="Arkin A.P."/>
            <person name="Davenport K.W."/>
            <person name="Goodwin L."/>
            <person name="Chen A."/>
            <person name="Ivanova N."/>
            <person name="Kyrpides N.C."/>
            <person name="Mavromatis K."/>
            <person name="Woyke T."/>
            <person name="Hazen T.C."/>
        </authorList>
    </citation>
    <scope>NUCLEOTIDE SEQUENCE [LARGE SCALE GENOMIC DNA]</scope>
    <source>
        <strain evidence="1 2">SCF1</strain>
    </source>
</reference>
<dbReference type="STRING" id="701347.Entcl_3706"/>
<keyword evidence="2" id="KW-1185">Reference proteome</keyword>
<protein>
    <submittedName>
        <fullName evidence="1">Uncharacterized protein</fullName>
    </submittedName>
</protein>
<dbReference type="AlphaFoldDB" id="E3GAN6"/>
<gene>
    <name evidence="1" type="ordered locus">Entcl_3706</name>
</gene>
<reference evidence="2" key="1">
    <citation type="submission" date="2010-10" db="EMBL/GenBank/DDBJ databases">
        <title>Complete sequence of Enterobacter cloacae SCF1.</title>
        <authorList>
            <consortium name="US DOE Joint Genome Institute"/>
            <person name="Lucas S."/>
            <person name="Copeland A."/>
            <person name="Lapidus A."/>
            <person name="Cheng J.-F."/>
            <person name="Bruce D."/>
            <person name="Goodwin L."/>
            <person name="Pitluck S."/>
            <person name="Davenport K."/>
            <person name="Detter J.C."/>
            <person name="Han C."/>
            <person name="Tapia R."/>
            <person name="Land M."/>
            <person name="Hauser L."/>
            <person name="Chang Y.-J."/>
            <person name="Jeffries C."/>
            <person name="Kyrpides N."/>
            <person name="Ivanova N."/>
            <person name="Mikhailova N."/>
            <person name="DeAngelis K."/>
            <person name="Arkin A.P."/>
            <person name="Chivian D."/>
            <person name="Edwards B."/>
            <person name="Woo H."/>
            <person name="Hazen T.C."/>
            <person name="Woyke T."/>
        </authorList>
    </citation>
    <scope>NUCLEOTIDE SEQUENCE [LARGE SCALE GENOMIC DNA]</scope>
    <source>
        <strain evidence="2">SCF1</strain>
    </source>
</reference>
<organism evidence="1 2">
    <name type="scientific">Enterobacter lignolyticus (strain SCF1)</name>
    <dbReference type="NCBI Taxonomy" id="701347"/>
    <lineage>
        <taxon>Bacteria</taxon>
        <taxon>Pseudomonadati</taxon>
        <taxon>Pseudomonadota</taxon>
        <taxon>Gammaproteobacteria</taxon>
        <taxon>Enterobacterales</taxon>
        <taxon>Enterobacteriaceae</taxon>
        <taxon>Pluralibacter</taxon>
    </lineage>
</organism>
<name>E3GAN6_ENTLS</name>
<sequence length="46" mass="5370">MVTRWGRNTAHQGATQKIFCSFYGKHLNPPSRQARLMHKKCLFPLL</sequence>
<dbReference type="EMBL" id="CP002272">
    <property type="protein sequence ID" value="ADO49947.1"/>
    <property type="molecule type" value="Genomic_DNA"/>
</dbReference>
<evidence type="ECO:0000313" key="2">
    <source>
        <dbReference type="Proteomes" id="UP000006872"/>
    </source>
</evidence>
<proteinExistence type="predicted"/>